<keyword evidence="2" id="KW-1185">Reference proteome</keyword>
<evidence type="ECO:0000313" key="2">
    <source>
        <dbReference type="Proteomes" id="UP000192277"/>
    </source>
</evidence>
<protein>
    <submittedName>
        <fullName evidence="1">Uncharacterized protein</fullName>
    </submittedName>
</protein>
<accession>A0ABX3NLT2</accession>
<dbReference type="EMBL" id="LWBO01000084">
    <property type="protein sequence ID" value="OQP39013.1"/>
    <property type="molecule type" value="Genomic_DNA"/>
</dbReference>
<gene>
    <name evidence="1" type="ORF">A4D02_16880</name>
</gene>
<evidence type="ECO:0000313" key="1">
    <source>
        <dbReference type="EMBL" id="OQP39013.1"/>
    </source>
</evidence>
<comment type="caution">
    <text evidence="1">The sequence shown here is derived from an EMBL/GenBank/DDBJ whole genome shotgun (WGS) entry which is preliminary data.</text>
</comment>
<dbReference type="Proteomes" id="UP000192277">
    <property type="component" value="Unassembled WGS sequence"/>
</dbReference>
<reference evidence="1 2" key="1">
    <citation type="submission" date="2016-04" db="EMBL/GenBank/DDBJ databases">
        <authorList>
            <person name="Chen L."/>
            <person name="Zhuang W."/>
            <person name="Wang G."/>
        </authorList>
    </citation>
    <scope>NUCLEOTIDE SEQUENCE [LARGE SCALE GENOMIC DNA]</scope>
    <source>
        <strain evidence="2">GR20</strain>
    </source>
</reference>
<proteinExistence type="predicted"/>
<name>A0ABX3NLT2_9BACT</name>
<sequence length="81" mass="9207">MKLQIQESLSGFSGHSIEYLIFNYLLKYTSHLNPLNSPLLNHLQAATFFYCGAGRAHLHIFPTLCRKQVLVRQVNSNFAAL</sequence>
<organism evidence="1 2">
    <name type="scientific">Niastella koreensis</name>
    <dbReference type="NCBI Taxonomy" id="354356"/>
    <lineage>
        <taxon>Bacteria</taxon>
        <taxon>Pseudomonadati</taxon>
        <taxon>Bacteroidota</taxon>
        <taxon>Chitinophagia</taxon>
        <taxon>Chitinophagales</taxon>
        <taxon>Chitinophagaceae</taxon>
        <taxon>Niastella</taxon>
    </lineage>
</organism>